<dbReference type="InterPro" id="IPR049402">
    <property type="entry name" value="DZF_dom_C"/>
</dbReference>
<dbReference type="GO" id="GO:0071011">
    <property type="term" value="C:precatalytic spliceosome"/>
    <property type="evidence" value="ECO:0007669"/>
    <property type="project" value="TreeGrafter"/>
</dbReference>
<keyword evidence="5" id="KW-0677">Repeat</keyword>
<dbReference type="FunFam" id="1.10.1410.40:FF:000001">
    <property type="entry name" value="interleukin enhancer-binding factor 3 isoform X1"/>
    <property type="match status" value="1"/>
</dbReference>
<dbReference type="FunFam" id="3.30.160.20:FF:000008">
    <property type="entry name" value="interleukin enhancer-binding factor 3 isoform X2"/>
    <property type="match status" value="1"/>
</dbReference>
<keyword evidence="11" id="KW-0539">Nucleus</keyword>
<dbReference type="PANTHER" id="PTHR45762:SF4">
    <property type="entry name" value="INTERLEUKIN ENHANCER-BINDING FACTOR 3"/>
    <property type="match status" value="1"/>
</dbReference>
<feature type="domain" description="DZF" evidence="15">
    <location>
        <begin position="7"/>
        <end position="369"/>
    </location>
</feature>
<feature type="region of interest" description="Disordered" evidence="13">
    <location>
        <begin position="48"/>
        <end position="78"/>
    </location>
</feature>
<sequence>MRHRAMRVFMNDDRHVMAKHSAIYPTQEELESVQNMVSHTERALKAVSDWLDKQEKGTTKSDSGTETDKESEHKDQATRSLRGVMRVGLVAKGLLLKGDLDLELVLLCKDKPTISLLKKVSENLVTQLKSITEDKYVVTQQIREASIVIKNTKEPPLTLTIHLTSPLVREEIERAAAGETLSVNDPPDVLDRQKCLTALASLRHAKWFQARANGLRSCVIVIRILRDLCARVPTWAPLRGWPLELICEKAIGTGNRPMGAGEALRRVLECLASGILMADGPGISDPCEKEPTDAIGHLDQQQREDITASAQHALRLSAFGQLHKVLGMDPLPSKMPKKPRPETPIDYTVQIPPSTAYAPPMKRPIEEEEGTDDKSPNKKKKKLQKKSAEEKAEPPQAMNALMRLNQLKPGLQYKLISQTGPVHVPVFTMAVEVDGKTFEASGPSKRTAKLHVAVKVLQDMGLPTGVELKSPEPAVKADEAVVANTVEQQKPVVPPVETITAAAGAANAESTEAVETARQQGPILTKHGKNPVMELNEKRRGLKYELISETGGSHDKRFVMEVEIDGQKFQGTGSNKKVAKAYAALAALERLFPEGSAPEAAKKKKGPPMVSIPFLKYRLKIFLKLNILCSAFHAFELFNC</sequence>
<evidence type="ECO:0000256" key="2">
    <source>
        <dbReference type="ARBA" id="ARBA00004496"/>
    </source>
</evidence>
<feature type="domain" description="DRBM" evidence="14">
    <location>
        <begin position="527"/>
        <end position="593"/>
    </location>
</feature>
<feature type="compositionally biased region" description="Basic and acidic residues" evidence="13">
    <location>
        <begin position="48"/>
        <end position="59"/>
    </location>
</feature>
<keyword evidence="10" id="KW-0804">Transcription</keyword>
<comment type="subcellular location">
    <subcellularLocation>
        <location evidence="2">Cytoplasm</location>
    </subcellularLocation>
    <subcellularLocation>
        <location evidence="1">Nucleus</location>
    </subcellularLocation>
</comment>
<dbReference type="InterPro" id="IPR049401">
    <property type="entry name" value="DZF_dom_N"/>
</dbReference>
<evidence type="ECO:0000256" key="9">
    <source>
        <dbReference type="ARBA" id="ARBA00023125"/>
    </source>
</evidence>
<evidence type="ECO:0000256" key="10">
    <source>
        <dbReference type="ARBA" id="ARBA00023163"/>
    </source>
</evidence>
<dbReference type="GO" id="GO:0051607">
    <property type="term" value="P:defense response to virus"/>
    <property type="evidence" value="ECO:0007669"/>
    <property type="project" value="UniProtKB-KW"/>
</dbReference>
<dbReference type="GO" id="GO:0003725">
    <property type="term" value="F:double-stranded RNA binding"/>
    <property type="evidence" value="ECO:0007669"/>
    <property type="project" value="InterPro"/>
</dbReference>
<evidence type="ECO:0000313" key="16">
    <source>
        <dbReference type="Ensembl" id="ENSOABP00000056312.1"/>
    </source>
</evidence>
<proteinExistence type="predicted"/>
<name>A0A668W0U1_OREAU</name>
<dbReference type="SUPFAM" id="SSF54768">
    <property type="entry name" value="dsRNA-binding domain-like"/>
    <property type="match status" value="2"/>
</dbReference>
<dbReference type="GO" id="GO:0003727">
    <property type="term" value="F:single-stranded RNA binding"/>
    <property type="evidence" value="ECO:0007669"/>
    <property type="project" value="TreeGrafter"/>
</dbReference>
<dbReference type="Gene3D" id="1.10.1410.40">
    <property type="match status" value="1"/>
</dbReference>
<dbReference type="InterPro" id="IPR043519">
    <property type="entry name" value="NT_sf"/>
</dbReference>
<evidence type="ECO:0000256" key="12">
    <source>
        <dbReference type="PROSITE-ProRule" id="PRU00266"/>
    </source>
</evidence>
<dbReference type="PROSITE" id="PS51703">
    <property type="entry name" value="DZF"/>
    <property type="match status" value="1"/>
</dbReference>
<protein>
    <recommendedName>
        <fullName evidence="18">Interleukin enhancer binding factor 3b</fullName>
    </recommendedName>
</protein>
<feature type="region of interest" description="Disordered" evidence="13">
    <location>
        <begin position="329"/>
        <end position="398"/>
    </location>
</feature>
<keyword evidence="6 12" id="KW-0694">RNA-binding</keyword>
<keyword evidence="3" id="KW-0963">Cytoplasm</keyword>
<evidence type="ECO:0000256" key="8">
    <source>
        <dbReference type="ARBA" id="ARBA00023118"/>
    </source>
</evidence>
<evidence type="ECO:0000256" key="5">
    <source>
        <dbReference type="ARBA" id="ARBA00022737"/>
    </source>
</evidence>
<keyword evidence="8" id="KW-0051">Antiviral defense</keyword>
<dbReference type="AlphaFoldDB" id="A0A668W0U1"/>
<evidence type="ECO:0000259" key="15">
    <source>
        <dbReference type="PROSITE" id="PS51703"/>
    </source>
</evidence>
<organism evidence="16 17">
    <name type="scientific">Oreochromis aureus</name>
    <name type="common">Israeli tilapia</name>
    <name type="synonym">Chromis aureus</name>
    <dbReference type="NCBI Taxonomy" id="47969"/>
    <lineage>
        <taxon>Eukaryota</taxon>
        <taxon>Metazoa</taxon>
        <taxon>Chordata</taxon>
        <taxon>Craniata</taxon>
        <taxon>Vertebrata</taxon>
        <taxon>Euteleostomi</taxon>
        <taxon>Actinopterygii</taxon>
        <taxon>Neopterygii</taxon>
        <taxon>Teleostei</taxon>
        <taxon>Neoteleostei</taxon>
        <taxon>Acanthomorphata</taxon>
        <taxon>Ovalentaria</taxon>
        <taxon>Cichlomorphae</taxon>
        <taxon>Cichliformes</taxon>
        <taxon>Cichlidae</taxon>
        <taxon>African cichlids</taxon>
        <taxon>Pseudocrenilabrinae</taxon>
        <taxon>Oreochromini</taxon>
        <taxon>Oreochromis</taxon>
    </lineage>
</organism>
<evidence type="ECO:0000256" key="7">
    <source>
        <dbReference type="ARBA" id="ARBA00023015"/>
    </source>
</evidence>
<dbReference type="Pfam" id="PF07528">
    <property type="entry name" value="DZF_N"/>
    <property type="match status" value="1"/>
</dbReference>
<dbReference type="GO" id="GO:0005737">
    <property type="term" value="C:cytoplasm"/>
    <property type="evidence" value="ECO:0007669"/>
    <property type="project" value="UniProtKB-SubCell"/>
</dbReference>
<dbReference type="Proteomes" id="UP000472276">
    <property type="component" value="Unassembled WGS sequence"/>
</dbReference>
<dbReference type="GO" id="GO:0003677">
    <property type="term" value="F:DNA binding"/>
    <property type="evidence" value="ECO:0007669"/>
    <property type="project" value="UniProtKB-KW"/>
</dbReference>
<dbReference type="SMART" id="SM00572">
    <property type="entry name" value="DZF"/>
    <property type="match status" value="1"/>
</dbReference>
<feature type="compositionally biased region" description="Basic and acidic residues" evidence="13">
    <location>
        <begin position="66"/>
        <end position="77"/>
    </location>
</feature>
<dbReference type="InterPro" id="IPR006561">
    <property type="entry name" value="DZF_dom"/>
</dbReference>
<dbReference type="CDD" id="cd19912">
    <property type="entry name" value="DSRM_ILF3_rpt2"/>
    <property type="match status" value="1"/>
</dbReference>
<dbReference type="PROSITE" id="PS50137">
    <property type="entry name" value="DS_RBD"/>
    <property type="match status" value="2"/>
</dbReference>
<dbReference type="SMART" id="SM00358">
    <property type="entry name" value="DSRM"/>
    <property type="match status" value="2"/>
</dbReference>
<evidence type="ECO:0000313" key="17">
    <source>
        <dbReference type="Proteomes" id="UP000472276"/>
    </source>
</evidence>
<dbReference type="PANTHER" id="PTHR45762">
    <property type="entry name" value="ZINC FINGER RNA-BINDING PROTEIN"/>
    <property type="match status" value="1"/>
</dbReference>
<evidence type="ECO:0000259" key="14">
    <source>
        <dbReference type="PROSITE" id="PS50137"/>
    </source>
</evidence>
<keyword evidence="9" id="KW-0238">DNA-binding</keyword>
<keyword evidence="7" id="KW-0805">Transcription regulation</keyword>
<dbReference type="Pfam" id="PF00035">
    <property type="entry name" value="dsrm"/>
    <property type="match status" value="2"/>
</dbReference>
<evidence type="ECO:0008006" key="18">
    <source>
        <dbReference type="Google" id="ProtNLM"/>
    </source>
</evidence>
<dbReference type="CDD" id="cd19910">
    <property type="entry name" value="DSRM_ILF3_rpt1"/>
    <property type="match status" value="1"/>
</dbReference>
<dbReference type="InterPro" id="IPR014720">
    <property type="entry name" value="dsRBD_dom"/>
</dbReference>
<evidence type="ECO:0000256" key="1">
    <source>
        <dbReference type="ARBA" id="ARBA00004123"/>
    </source>
</evidence>
<evidence type="ECO:0000256" key="13">
    <source>
        <dbReference type="SAM" id="MobiDB-lite"/>
    </source>
</evidence>
<reference evidence="16" key="2">
    <citation type="submission" date="2025-09" db="UniProtKB">
        <authorList>
            <consortium name="Ensembl"/>
        </authorList>
    </citation>
    <scope>IDENTIFICATION</scope>
</reference>
<dbReference type="FunFam" id="3.30.460.10:FF:000003">
    <property type="entry name" value="interleukin enhancer-binding factor 3 isoform X2"/>
    <property type="match status" value="1"/>
</dbReference>
<evidence type="ECO:0000256" key="11">
    <source>
        <dbReference type="ARBA" id="ARBA00023242"/>
    </source>
</evidence>
<dbReference type="Ensembl" id="ENSOABT00000057737.2">
    <property type="protein sequence ID" value="ENSOABP00000056312.1"/>
    <property type="gene ID" value="ENSOABG00000024837.2"/>
</dbReference>
<dbReference type="Gene3D" id="3.30.460.10">
    <property type="entry name" value="Beta Polymerase, domain 2"/>
    <property type="match status" value="1"/>
</dbReference>
<evidence type="ECO:0000256" key="3">
    <source>
        <dbReference type="ARBA" id="ARBA00022490"/>
    </source>
</evidence>
<dbReference type="Gene3D" id="3.30.160.20">
    <property type="match status" value="2"/>
</dbReference>
<keyword evidence="4" id="KW-0597">Phosphoprotein</keyword>
<reference evidence="16" key="1">
    <citation type="submission" date="2025-08" db="UniProtKB">
        <authorList>
            <consortium name="Ensembl"/>
        </authorList>
    </citation>
    <scope>IDENTIFICATION</scope>
</reference>
<feature type="domain" description="DRBM" evidence="14">
    <location>
        <begin position="393"/>
        <end position="462"/>
    </location>
</feature>
<gene>
    <name evidence="16" type="primary">LOC116326906</name>
</gene>
<accession>A0A668W0U1</accession>
<dbReference type="Pfam" id="PF20965">
    <property type="entry name" value="DZF_C"/>
    <property type="match status" value="1"/>
</dbReference>
<evidence type="ECO:0000256" key="4">
    <source>
        <dbReference type="ARBA" id="ARBA00022553"/>
    </source>
</evidence>
<dbReference type="FunFam" id="3.30.160.20:FF:000006">
    <property type="entry name" value="interleukin enhancer-binding factor 3 isoform X2"/>
    <property type="match status" value="1"/>
</dbReference>
<keyword evidence="17" id="KW-1185">Reference proteome</keyword>
<evidence type="ECO:0000256" key="6">
    <source>
        <dbReference type="ARBA" id="ARBA00022884"/>
    </source>
</evidence>
<dbReference type="InterPro" id="IPR033099">
    <property type="entry name" value="DSRM1_ILF3"/>
</dbReference>